<dbReference type="Pfam" id="PF12796">
    <property type="entry name" value="Ank_2"/>
    <property type="match status" value="2"/>
</dbReference>
<feature type="compositionally biased region" description="Basic and acidic residues" evidence="3">
    <location>
        <begin position="798"/>
        <end position="808"/>
    </location>
</feature>
<feature type="compositionally biased region" description="Polar residues" evidence="3">
    <location>
        <begin position="910"/>
        <end position="919"/>
    </location>
</feature>
<evidence type="ECO:0000313" key="5">
    <source>
        <dbReference type="Proteomes" id="UP001642483"/>
    </source>
</evidence>
<evidence type="ECO:0000256" key="3">
    <source>
        <dbReference type="SAM" id="MobiDB-lite"/>
    </source>
</evidence>
<feature type="region of interest" description="Disordered" evidence="3">
    <location>
        <begin position="70"/>
        <end position="122"/>
    </location>
</feature>
<protein>
    <submittedName>
        <fullName evidence="4">Uncharacterized protein</fullName>
    </submittedName>
</protein>
<feature type="region of interest" description="Disordered" evidence="3">
    <location>
        <begin position="493"/>
        <end position="539"/>
    </location>
</feature>
<feature type="compositionally biased region" description="Polar residues" evidence="3">
    <location>
        <begin position="809"/>
        <end position="823"/>
    </location>
</feature>
<feature type="compositionally biased region" description="Low complexity" evidence="3">
    <location>
        <begin position="112"/>
        <end position="121"/>
    </location>
</feature>
<proteinExistence type="predicted"/>
<dbReference type="EMBL" id="CAWYQH010000046">
    <property type="protein sequence ID" value="CAK8677995.1"/>
    <property type="molecule type" value="Genomic_DNA"/>
</dbReference>
<feature type="repeat" description="ANK" evidence="1">
    <location>
        <begin position="246"/>
        <end position="268"/>
    </location>
</feature>
<evidence type="ECO:0000313" key="4">
    <source>
        <dbReference type="EMBL" id="CAK8677995.1"/>
    </source>
</evidence>
<organism evidence="4 5">
    <name type="scientific">Clavelina lepadiformis</name>
    <name type="common">Light-bulb sea squirt</name>
    <name type="synonym">Ascidia lepadiformis</name>
    <dbReference type="NCBI Taxonomy" id="159417"/>
    <lineage>
        <taxon>Eukaryota</taxon>
        <taxon>Metazoa</taxon>
        <taxon>Chordata</taxon>
        <taxon>Tunicata</taxon>
        <taxon>Ascidiacea</taxon>
        <taxon>Aplousobranchia</taxon>
        <taxon>Clavelinidae</taxon>
        <taxon>Clavelina</taxon>
    </lineage>
</organism>
<reference evidence="4 5" key="1">
    <citation type="submission" date="2024-02" db="EMBL/GenBank/DDBJ databases">
        <authorList>
            <person name="Daric V."/>
            <person name="Darras S."/>
        </authorList>
    </citation>
    <scope>NUCLEOTIDE SEQUENCE [LARGE SCALE GENOMIC DNA]</scope>
</reference>
<accession>A0ABP0FE84</accession>
<feature type="repeat" description="ANK" evidence="1">
    <location>
        <begin position="362"/>
        <end position="394"/>
    </location>
</feature>
<dbReference type="InterPro" id="IPR040133">
    <property type="entry name" value="SNCAIP"/>
</dbReference>
<feature type="region of interest" description="Disordered" evidence="3">
    <location>
        <begin position="880"/>
        <end position="925"/>
    </location>
</feature>
<dbReference type="Proteomes" id="UP001642483">
    <property type="component" value="Unassembled WGS sequence"/>
</dbReference>
<keyword evidence="1" id="KW-0040">ANK repeat</keyword>
<comment type="caution">
    <text evidence="4">The sequence shown here is derived from an EMBL/GenBank/DDBJ whole genome shotgun (WGS) entry which is preliminary data.</text>
</comment>
<dbReference type="PANTHER" id="PTHR22882:SF3">
    <property type="entry name" value="SYNPHILIN-1"/>
    <property type="match status" value="1"/>
</dbReference>
<feature type="compositionally biased region" description="Basic and acidic residues" evidence="3">
    <location>
        <begin position="891"/>
        <end position="907"/>
    </location>
</feature>
<feature type="compositionally biased region" description="Low complexity" evidence="3">
    <location>
        <begin position="835"/>
        <end position="857"/>
    </location>
</feature>
<dbReference type="InterPro" id="IPR036770">
    <property type="entry name" value="Ankyrin_rpt-contain_sf"/>
</dbReference>
<evidence type="ECO:0000256" key="1">
    <source>
        <dbReference type="PROSITE-ProRule" id="PRU00023"/>
    </source>
</evidence>
<feature type="region of interest" description="Disordered" evidence="3">
    <location>
        <begin position="790"/>
        <end position="862"/>
    </location>
</feature>
<dbReference type="PROSITE" id="PS50088">
    <property type="entry name" value="ANK_REPEAT"/>
    <property type="match status" value="2"/>
</dbReference>
<dbReference type="PROSITE" id="PS50297">
    <property type="entry name" value="ANK_REP_REGION"/>
    <property type="match status" value="2"/>
</dbReference>
<dbReference type="PANTHER" id="PTHR22882">
    <property type="entry name" value="SYNPHILIN-1"/>
    <property type="match status" value="1"/>
</dbReference>
<feature type="compositionally biased region" description="Basic and acidic residues" evidence="3">
    <location>
        <begin position="102"/>
        <end position="111"/>
    </location>
</feature>
<feature type="coiled-coil region" evidence="2">
    <location>
        <begin position="421"/>
        <end position="448"/>
    </location>
</feature>
<dbReference type="SMART" id="SM00248">
    <property type="entry name" value="ANK"/>
    <property type="match status" value="4"/>
</dbReference>
<sequence length="1008" mass="111515">MHNVGGVETTPYHAVGIKRTPFHHYDNETPQLHMIGNTHRDFFDRRGHPNVIDHYYYPDSDLETIAEESSILDSEDERSISSRRNSSQVKQAWQRISSGSDDTTRGSDGDGSHSSMSSSSTPHFWNDFATSGSDGNESKRHFSNETSYLDGYTNNSLLITNSAERLQEVEGAVDPLAQQKIVYAKCLTPKRDQVTRQVAVVLEESTSKEELPPATITDMFQAAREGNLNALETFPTSELNDTVDENGNTALHIAAEHGHLACVKKLVSTSSPQMVTLPNDDLMTPTALAVKGGHLECVQWLILRTSAHAELTISQRPSSIDGSSTRPPIAHVAARYNKNAILDWICEEMVKGDVAIDTADHCSNTPVHEAARQGHLPCIQTLVGRGASVTVINSDGDTPGQAAKKHGHDTCVGYLVVVETCVSLAQQIVGLRNEMDSLKSENEKLRNDLVTQCTSRAKNELVTKCANIHKNDETTNDVTIVNGIHEQEVIHETTMDGPPANHREQQKRRILQEQPPPPKLFIKPEVKPKPQGSSQPAISCEKRPTISERIKAALNGPGTPIGFDPDENELVSERKNETRQLHTQNNVENVNNEVESITKDFQEPVRKPWEKLTMDEMLRMVRDIRYQPSPSISLCTEDSTMEPVEVMRERMAAASRWFLVEKTRDKAQEILGQQPLKSAIHPKRNINTSVFRTNLNQPGHLGRTTGKSAALAPVKAQHSPKKIDIQSAIQQKYYQSVHEAKPATMNAAMNSPVNNFINGGSPKRVVIHEAQGTTAPSGTLKFKVSHANDRRSAKHFQKSPELHTHQDSPDSTQSSGTQRSNSYRKAVQVAKKNNSDVSSSSDSLSSSNTSSSGTGRSQVSETHSVIFNDQGIGTRENQVYSLKSPGASPVKPKDDPLQKRSVKDPMRMQKSPNQKNPSVFTPPRQKRTTNQIRNLGTVTKDHSPTGAYSSSAPQYRYTWSVPKSNPVISAVRNIDNFNVPDVTEVPEIKTEIKTRQSSFLRKVQGKLK</sequence>
<gene>
    <name evidence="4" type="ORF">CVLEPA_LOCUS7961</name>
</gene>
<dbReference type="Gene3D" id="1.25.40.20">
    <property type="entry name" value="Ankyrin repeat-containing domain"/>
    <property type="match status" value="2"/>
</dbReference>
<dbReference type="SUPFAM" id="SSF48403">
    <property type="entry name" value="Ankyrin repeat"/>
    <property type="match status" value="1"/>
</dbReference>
<keyword evidence="5" id="KW-1185">Reference proteome</keyword>
<dbReference type="InterPro" id="IPR002110">
    <property type="entry name" value="Ankyrin_rpt"/>
</dbReference>
<name>A0ABP0FE84_CLALP</name>
<keyword evidence="2" id="KW-0175">Coiled coil</keyword>
<evidence type="ECO:0000256" key="2">
    <source>
        <dbReference type="SAM" id="Coils"/>
    </source>
</evidence>